<gene>
    <name evidence="1" type="primary">HaOG202477</name>
    <name evidence="1" type="ORF">B5X24_HaOG202477</name>
</gene>
<protein>
    <submittedName>
        <fullName evidence="1">Uncharacterized protein</fullName>
    </submittedName>
</protein>
<dbReference type="Proteomes" id="UP000249218">
    <property type="component" value="Unassembled WGS sequence"/>
</dbReference>
<sequence length="149" mass="17372">MSPIQPQSTYNCKTIHNFVYLHQIRTSFHRKILIPPKKAGKSPFKVFPPPKLLSTNRAAARHARVALSPTHAHYSNHPIHTYTHKKPYKIKNKQKINWCRHKKNVFKSNFEQCLQNCQQRGLIFFSCGDFDFSSHVDPSLSQFKTKTVQ</sequence>
<reference evidence="1 2" key="1">
    <citation type="journal article" date="2017" name="BMC Biol.">
        <title>Genomic innovations, transcriptional plasticity and gene loss underlying the evolution and divergence of two highly polyphagous and invasive Helicoverpa pest species.</title>
        <authorList>
            <person name="Pearce S.L."/>
            <person name="Clarke D.F."/>
            <person name="East P.D."/>
            <person name="Elfekih S."/>
            <person name="Gordon K.H."/>
            <person name="Jermiin L.S."/>
            <person name="McGaughran A."/>
            <person name="Oakeshott J.G."/>
            <person name="Papanikolaou A."/>
            <person name="Perera O.P."/>
            <person name="Rane R.V."/>
            <person name="Richards S."/>
            <person name="Tay W.T."/>
            <person name="Walsh T.K."/>
            <person name="Anderson A."/>
            <person name="Anderson C.J."/>
            <person name="Asgari S."/>
            <person name="Board P.G."/>
            <person name="Bretschneider A."/>
            <person name="Campbell P.M."/>
            <person name="Chertemps T."/>
            <person name="Christeller J.T."/>
            <person name="Coppin C.W."/>
            <person name="Downes S.J."/>
            <person name="Duan G."/>
            <person name="Farnsworth C.A."/>
            <person name="Good R.T."/>
            <person name="Han L.B."/>
            <person name="Han Y.C."/>
            <person name="Hatje K."/>
            <person name="Horne I."/>
            <person name="Huang Y.P."/>
            <person name="Hughes D.S."/>
            <person name="Jacquin-Joly E."/>
            <person name="James W."/>
            <person name="Jhangiani S."/>
            <person name="Kollmar M."/>
            <person name="Kuwar S.S."/>
            <person name="Li S."/>
            <person name="Liu N.Y."/>
            <person name="Maibeche M.T."/>
            <person name="Miller J.R."/>
            <person name="Montagne N."/>
            <person name="Perry T."/>
            <person name="Qu J."/>
            <person name="Song S.V."/>
            <person name="Sutton G.G."/>
            <person name="Vogel H."/>
            <person name="Walenz B.P."/>
            <person name="Xu W."/>
            <person name="Zhang H.J."/>
            <person name="Zou Z."/>
            <person name="Batterham P."/>
            <person name="Edwards O.R."/>
            <person name="Feyereisen R."/>
            <person name="Gibbs R.A."/>
            <person name="Heckel D.G."/>
            <person name="McGrath A."/>
            <person name="Robin C."/>
            <person name="Scherer S.E."/>
            <person name="Worley K.C."/>
            <person name="Wu Y.D."/>
        </authorList>
    </citation>
    <scope>NUCLEOTIDE SEQUENCE [LARGE SCALE GENOMIC DNA]</scope>
    <source>
        <strain evidence="1">Harm_GR_Male_#8</strain>
        <tissue evidence="1">Whole organism</tissue>
    </source>
</reference>
<evidence type="ECO:0000313" key="1">
    <source>
        <dbReference type="EMBL" id="PZC78226.1"/>
    </source>
</evidence>
<accession>A0A2W1BZS5</accession>
<evidence type="ECO:0000313" key="2">
    <source>
        <dbReference type="Proteomes" id="UP000249218"/>
    </source>
</evidence>
<dbReference type="AlphaFoldDB" id="A0A2W1BZS5"/>
<dbReference type="EMBL" id="KZ149908">
    <property type="protein sequence ID" value="PZC78226.1"/>
    <property type="molecule type" value="Genomic_DNA"/>
</dbReference>
<organism evidence="1 2">
    <name type="scientific">Helicoverpa armigera</name>
    <name type="common">Cotton bollworm</name>
    <name type="synonym">Heliothis armigera</name>
    <dbReference type="NCBI Taxonomy" id="29058"/>
    <lineage>
        <taxon>Eukaryota</taxon>
        <taxon>Metazoa</taxon>
        <taxon>Ecdysozoa</taxon>
        <taxon>Arthropoda</taxon>
        <taxon>Hexapoda</taxon>
        <taxon>Insecta</taxon>
        <taxon>Pterygota</taxon>
        <taxon>Neoptera</taxon>
        <taxon>Endopterygota</taxon>
        <taxon>Lepidoptera</taxon>
        <taxon>Glossata</taxon>
        <taxon>Ditrysia</taxon>
        <taxon>Noctuoidea</taxon>
        <taxon>Noctuidae</taxon>
        <taxon>Heliothinae</taxon>
        <taxon>Helicoverpa</taxon>
    </lineage>
</organism>
<keyword evidence="2" id="KW-1185">Reference proteome</keyword>
<name>A0A2W1BZS5_HELAM</name>
<proteinExistence type="predicted"/>